<dbReference type="Gene3D" id="3.40.50.720">
    <property type="entry name" value="NAD(P)-binding Rossmann-like Domain"/>
    <property type="match status" value="1"/>
</dbReference>
<evidence type="ECO:0000256" key="2">
    <source>
        <dbReference type="ARBA" id="ARBA00022723"/>
    </source>
</evidence>
<gene>
    <name evidence="8" type="ORF">TPL01_27680</name>
</gene>
<keyword evidence="9" id="KW-1185">Reference proteome</keyword>
<evidence type="ECO:0000256" key="4">
    <source>
        <dbReference type="ARBA" id="ARBA00023002"/>
    </source>
</evidence>
<dbReference type="AlphaFoldDB" id="A0A512LAW5"/>
<accession>A0A512LAW5</accession>
<keyword evidence="2 5" id="KW-0479">Metal-binding</keyword>
<comment type="cofactor">
    <cofactor evidence="1 5">
        <name>Zn(2+)</name>
        <dbReference type="ChEBI" id="CHEBI:29105"/>
    </cofactor>
</comment>
<dbReference type="PROSITE" id="PS00059">
    <property type="entry name" value="ADH_ZINC"/>
    <property type="match status" value="1"/>
</dbReference>
<organism evidence="8 9">
    <name type="scientific">Sulfuriferula plumbiphila</name>
    <dbReference type="NCBI Taxonomy" id="171865"/>
    <lineage>
        <taxon>Bacteria</taxon>
        <taxon>Pseudomonadati</taxon>
        <taxon>Pseudomonadota</taxon>
        <taxon>Betaproteobacteria</taxon>
        <taxon>Nitrosomonadales</taxon>
        <taxon>Sulfuricellaceae</taxon>
        <taxon>Sulfuriferula</taxon>
    </lineage>
</organism>
<comment type="caution">
    <text evidence="8">The sequence shown here is derived from an EMBL/GenBank/DDBJ whole genome shotgun (WGS) entry which is preliminary data.</text>
</comment>
<dbReference type="EMBL" id="BKAD01000033">
    <property type="protein sequence ID" value="GEP31630.1"/>
    <property type="molecule type" value="Genomic_DNA"/>
</dbReference>
<dbReference type="SUPFAM" id="SSF51735">
    <property type="entry name" value="NAD(P)-binding Rossmann-fold domains"/>
    <property type="match status" value="1"/>
</dbReference>
<feature type="domain" description="Alcohol dehydrogenase-like C-terminal" evidence="6">
    <location>
        <begin position="202"/>
        <end position="325"/>
    </location>
</feature>
<feature type="domain" description="Alcohol dehydrogenase-like N-terminal" evidence="7">
    <location>
        <begin position="43"/>
        <end position="160"/>
    </location>
</feature>
<dbReference type="Gene3D" id="3.90.180.10">
    <property type="entry name" value="Medium-chain alcohol dehydrogenases, catalytic domain"/>
    <property type="match status" value="1"/>
</dbReference>
<evidence type="ECO:0000256" key="3">
    <source>
        <dbReference type="ARBA" id="ARBA00022833"/>
    </source>
</evidence>
<keyword evidence="4" id="KW-0560">Oxidoreductase</keyword>
<proteinExistence type="inferred from homology"/>
<dbReference type="PANTHER" id="PTHR42683">
    <property type="entry name" value="ALDEHYDE REDUCTASE"/>
    <property type="match status" value="1"/>
</dbReference>
<dbReference type="InterPro" id="IPR036291">
    <property type="entry name" value="NAD(P)-bd_dom_sf"/>
</dbReference>
<dbReference type="Pfam" id="PF08240">
    <property type="entry name" value="ADH_N"/>
    <property type="match status" value="1"/>
</dbReference>
<dbReference type="InterPro" id="IPR013154">
    <property type="entry name" value="ADH-like_N"/>
</dbReference>
<dbReference type="InterPro" id="IPR002328">
    <property type="entry name" value="ADH_Zn_CS"/>
</dbReference>
<dbReference type="InterPro" id="IPR011032">
    <property type="entry name" value="GroES-like_sf"/>
</dbReference>
<evidence type="ECO:0000256" key="5">
    <source>
        <dbReference type="RuleBase" id="RU361277"/>
    </source>
</evidence>
<dbReference type="PROSITE" id="PS00065">
    <property type="entry name" value="D_2_HYDROXYACID_DH_1"/>
    <property type="match status" value="1"/>
</dbReference>
<evidence type="ECO:0000259" key="7">
    <source>
        <dbReference type="Pfam" id="PF08240"/>
    </source>
</evidence>
<name>A0A512LAW5_9PROT</name>
<sequence length="364" mass="39647">MFFIVQMNDVSLEKLKMIKSKAYAAHSPSSPLTPFEIHRRHPGPEDVQIDILFCGVCHSDLHTARNEWANTLYPSVPGHEIVGRVVAVGDKVKGFKVGDLAGVGCMVDSCGHCHPCDEGEEQYCESGFTGTYNGPVFGGENTFGGYSQTIVVKESFVLRIQHDEKDLASVAPLLCAGITTYSPLRHWKVGPGKKVGIVGLGGLGHMGVKIAHAMGAYVVLFTTSPGKIKDGKQLGADEVCISTDPEQMAAHANQFDFILNTVAAPHNLDAYLQLLKLDGTMTLVGAPAEPHPSPNVFNLIFKRRQLAGSLIGGIRETQEMLDFCAQHGIVSDIELINMDYINTAYERMIKSDVKYRFVINMANL</sequence>
<comment type="similarity">
    <text evidence="5">Belongs to the zinc-containing alcohol dehydrogenase family.</text>
</comment>
<dbReference type="GO" id="GO:0008106">
    <property type="term" value="F:alcohol dehydrogenase (NADP+) activity"/>
    <property type="evidence" value="ECO:0007669"/>
    <property type="project" value="UniProtKB-ARBA"/>
</dbReference>
<reference evidence="8 9" key="1">
    <citation type="submission" date="2019-07" db="EMBL/GenBank/DDBJ databases">
        <title>Whole genome shotgun sequence of Thiobacillus plumbophilus NBRC 107929.</title>
        <authorList>
            <person name="Hosoyama A."/>
            <person name="Uohara A."/>
            <person name="Ohji S."/>
            <person name="Ichikawa N."/>
        </authorList>
    </citation>
    <scope>NUCLEOTIDE SEQUENCE [LARGE SCALE GENOMIC DNA]</scope>
    <source>
        <strain evidence="8 9">NBRC 107929</strain>
    </source>
</reference>
<keyword evidence="3 5" id="KW-0862">Zinc</keyword>
<evidence type="ECO:0000313" key="9">
    <source>
        <dbReference type="Proteomes" id="UP000321337"/>
    </source>
</evidence>
<dbReference type="InterPro" id="IPR047109">
    <property type="entry name" value="CAD-like"/>
</dbReference>
<evidence type="ECO:0000259" key="6">
    <source>
        <dbReference type="Pfam" id="PF00107"/>
    </source>
</evidence>
<dbReference type="GO" id="GO:0008270">
    <property type="term" value="F:zinc ion binding"/>
    <property type="evidence" value="ECO:0007669"/>
    <property type="project" value="InterPro"/>
</dbReference>
<dbReference type="FunFam" id="3.40.50.720:FF:000022">
    <property type="entry name" value="Cinnamyl alcohol dehydrogenase"/>
    <property type="match status" value="1"/>
</dbReference>
<dbReference type="InterPro" id="IPR029752">
    <property type="entry name" value="D-isomer_DH_CS1"/>
</dbReference>
<evidence type="ECO:0000313" key="8">
    <source>
        <dbReference type="EMBL" id="GEP31630.1"/>
    </source>
</evidence>
<protein>
    <submittedName>
        <fullName evidence="8">Zinc-binding dehydrogenase</fullName>
    </submittedName>
</protein>
<dbReference type="Proteomes" id="UP000321337">
    <property type="component" value="Unassembled WGS sequence"/>
</dbReference>
<dbReference type="Pfam" id="PF00107">
    <property type="entry name" value="ADH_zinc_N"/>
    <property type="match status" value="1"/>
</dbReference>
<dbReference type="SUPFAM" id="SSF50129">
    <property type="entry name" value="GroES-like"/>
    <property type="match status" value="1"/>
</dbReference>
<evidence type="ECO:0000256" key="1">
    <source>
        <dbReference type="ARBA" id="ARBA00001947"/>
    </source>
</evidence>
<dbReference type="CDD" id="cd05283">
    <property type="entry name" value="CAD1"/>
    <property type="match status" value="1"/>
</dbReference>
<dbReference type="InterPro" id="IPR013149">
    <property type="entry name" value="ADH-like_C"/>
</dbReference>